<reference evidence="1" key="1">
    <citation type="submission" date="2018-02" db="EMBL/GenBank/DDBJ databases">
        <title>Rhizophora mucronata_Transcriptome.</title>
        <authorList>
            <person name="Meera S.P."/>
            <person name="Sreeshan A."/>
            <person name="Augustine A."/>
        </authorList>
    </citation>
    <scope>NUCLEOTIDE SEQUENCE</scope>
    <source>
        <tissue evidence="1">Leaf</tissue>
    </source>
</reference>
<dbReference type="EMBL" id="GGEC01062901">
    <property type="protein sequence ID" value="MBX43385.1"/>
    <property type="molecule type" value="Transcribed_RNA"/>
</dbReference>
<sequence length="33" mass="4073">MFFHPTPAIHHLFELFCLIDDWFFDDLENPNCF</sequence>
<protein>
    <submittedName>
        <fullName evidence="1">Uncharacterized protein</fullName>
    </submittedName>
</protein>
<proteinExistence type="predicted"/>
<evidence type="ECO:0000313" key="1">
    <source>
        <dbReference type="EMBL" id="MBX43385.1"/>
    </source>
</evidence>
<organism evidence="1">
    <name type="scientific">Rhizophora mucronata</name>
    <name type="common">Asiatic mangrove</name>
    <dbReference type="NCBI Taxonomy" id="61149"/>
    <lineage>
        <taxon>Eukaryota</taxon>
        <taxon>Viridiplantae</taxon>
        <taxon>Streptophyta</taxon>
        <taxon>Embryophyta</taxon>
        <taxon>Tracheophyta</taxon>
        <taxon>Spermatophyta</taxon>
        <taxon>Magnoliopsida</taxon>
        <taxon>eudicotyledons</taxon>
        <taxon>Gunneridae</taxon>
        <taxon>Pentapetalae</taxon>
        <taxon>rosids</taxon>
        <taxon>fabids</taxon>
        <taxon>Malpighiales</taxon>
        <taxon>Rhizophoraceae</taxon>
        <taxon>Rhizophora</taxon>
    </lineage>
</organism>
<name>A0A2P2NLQ5_RHIMU</name>
<dbReference type="AlphaFoldDB" id="A0A2P2NLQ5"/>
<accession>A0A2P2NLQ5</accession>